<feature type="transmembrane region" description="Helical" evidence="1">
    <location>
        <begin position="550"/>
        <end position="571"/>
    </location>
</feature>
<dbReference type="AlphaFoldDB" id="A0A5P8W9M3"/>
<dbReference type="Pfam" id="PF05729">
    <property type="entry name" value="NACHT"/>
    <property type="match status" value="1"/>
</dbReference>
<gene>
    <name evidence="3" type="ORF">GXM_06932</name>
</gene>
<evidence type="ECO:0000313" key="4">
    <source>
        <dbReference type="Proteomes" id="UP000326678"/>
    </source>
</evidence>
<name>A0A5P8W9M3_9NOSO</name>
<keyword evidence="1" id="KW-1133">Transmembrane helix</keyword>
<dbReference type="PROSITE" id="PS50837">
    <property type="entry name" value="NACHT"/>
    <property type="match status" value="1"/>
</dbReference>
<dbReference type="Gene3D" id="3.40.50.300">
    <property type="entry name" value="P-loop containing nucleotide triphosphate hydrolases"/>
    <property type="match status" value="1"/>
</dbReference>
<evidence type="ECO:0000313" key="3">
    <source>
        <dbReference type="EMBL" id="QFS49438.1"/>
    </source>
</evidence>
<sequence length="702" mass="79651">MTDDNSANISGGKVQGFTQVNNGTIINNYDGTAPGAENLTLEQRRQRTTLLSKVKGYWIEGVLNKSLHTKAIIELGLEERLDAVEPPFHGLGEPEESRQILPTGTAATKVFDDIGEGRTLLILGEPGAGKTITLLKLAQELIARTEKEPSRLIPVVFNLSSWGSKQQTIADWLVQELWSKYEVPKTVGKDWVEKQQLILLLDGLDEVKAERREDCVQAINQFIQDYGQTEIVVCCRIADYEVLSLSNRLQLRGAIYIQSLTSEQVNQYLDAAGEQLQAVKTLLQEDRLLRKLSKSPLILSVITLAYKNKKIEELRQTGSVKERRQHLFDAYIKRMFSQEIRGKPREYKSPYQNEQTKLWLKWLAQHMSQSVFQIEQIQPEWLPSQKSNLIYRIITGLILGVFLGLVAGIYFIYFYTMHQENKLAPEINILIKLIAIGVLSGLIPGLITVPLSLISNRLIKGLLLGTIFAISISFFSPFIYDNQQINIVPKLLSAILGGAIFSSIDTKIKPVESLELDLNKLFRYATFFGIIGTLYALIKFYFFNSNPKNGYAYSVYEIIIFIIVGVFIGGFRIQKYRIDPKQAIPNQGIKRSLRYTVITFWSLVFAAMFVGWVIDFSFHWNPVLICIGLVLGLFGGLGANESSGVVCIQHYTLRLILYRKNYIPLDYVSFLNYASDRIFLQKVGGGYIFVHRMLLEHFARME</sequence>
<keyword evidence="1" id="KW-0472">Membrane</keyword>
<keyword evidence="1" id="KW-0812">Transmembrane</keyword>
<dbReference type="SUPFAM" id="SSF52540">
    <property type="entry name" value="P-loop containing nucleoside triphosphate hydrolases"/>
    <property type="match status" value="1"/>
</dbReference>
<reference evidence="3 4" key="1">
    <citation type="submission" date="2019-10" db="EMBL/GenBank/DDBJ databases">
        <title>Genomic and transcriptomic insights into the perfect genentic adaptation of a filamentous nitrogen-fixing cyanobacterium to rice fields.</title>
        <authorList>
            <person name="Chen Z."/>
        </authorList>
    </citation>
    <scope>NUCLEOTIDE SEQUENCE [LARGE SCALE GENOMIC DNA]</scope>
    <source>
        <strain evidence="3">CCNUC1</strain>
    </source>
</reference>
<proteinExistence type="predicted"/>
<accession>A0A5P8W9M3</accession>
<organism evidence="3 4">
    <name type="scientific">Nostoc sphaeroides CCNUC1</name>
    <dbReference type="NCBI Taxonomy" id="2653204"/>
    <lineage>
        <taxon>Bacteria</taxon>
        <taxon>Bacillati</taxon>
        <taxon>Cyanobacteriota</taxon>
        <taxon>Cyanophyceae</taxon>
        <taxon>Nostocales</taxon>
        <taxon>Nostocaceae</taxon>
        <taxon>Nostoc</taxon>
    </lineage>
</organism>
<feature type="transmembrane region" description="Helical" evidence="1">
    <location>
        <begin position="524"/>
        <end position="544"/>
    </location>
</feature>
<protein>
    <submittedName>
        <fullName evidence="3">NACHT domain-containing protein</fullName>
    </submittedName>
</protein>
<feature type="transmembrane region" description="Helical" evidence="1">
    <location>
        <begin position="389"/>
        <end position="415"/>
    </location>
</feature>
<dbReference type="InterPro" id="IPR027417">
    <property type="entry name" value="P-loop_NTPase"/>
</dbReference>
<feature type="transmembrane region" description="Helical" evidence="1">
    <location>
        <begin position="592"/>
        <end position="614"/>
    </location>
</feature>
<evidence type="ECO:0000259" key="2">
    <source>
        <dbReference type="PROSITE" id="PS50837"/>
    </source>
</evidence>
<dbReference type="KEGG" id="nsh:GXM_06932"/>
<feature type="transmembrane region" description="Helical" evidence="1">
    <location>
        <begin position="427"/>
        <end position="449"/>
    </location>
</feature>
<feature type="transmembrane region" description="Helical" evidence="1">
    <location>
        <begin position="620"/>
        <end position="639"/>
    </location>
</feature>
<dbReference type="RefSeq" id="WP_152590619.1">
    <property type="nucleotide sequence ID" value="NZ_CP045226.1"/>
</dbReference>
<feature type="domain" description="NACHT" evidence="2">
    <location>
        <begin position="118"/>
        <end position="224"/>
    </location>
</feature>
<evidence type="ECO:0000256" key="1">
    <source>
        <dbReference type="SAM" id="Phobius"/>
    </source>
</evidence>
<keyword evidence="4" id="KW-1185">Reference proteome</keyword>
<feature type="transmembrane region" description="Helical" evidence="1">
    <location>
        <begin position="461"/>
        <end position="480"/>
    </location>
</feature>
<dbReference type="InterPro" id="IPR007111">
    <property type="entry name" value="NACHT_NTPase"/>
</dbReference>
<dbReference type="EMBL" id="CP045226">
    <property type="protein sequence ID" value="QFS49438.1"/>
    <property type="molecule type" value="Genomic_DNA"/>
</dbReference>
<dbReference type="Proteomes" id="UP000326678">
    <property type="component" value="Chromosome Gxm1"/>
</dbReference>